<dbReference type="Gene3D" id="1.20.81.30">
    <property type="entry name" value="Type II secretion system (T2SS), domain F"/>
    <property type="match status" value="2"/>
</dbReference>
<keyword evidence="4" id="KW-0997">Cell inner membrane</keyword>
<feature type="region of interest" description="Disordered" evidence="8">
    <location>
        <begin position="1"/>
        <end position="28"/>
    </location>
</feature>
<dbReference type="GO" id="GO:0005886">
    <property type="term" value="C:plasma membrane"/>
    <property type="evidence" value="ECO:0007669"/>
    <property type="project" value="UniProtKB-SubCell"/>
</dbReference>
<feature type="transmembrane region" description="Helical" evidence="9">
    <location>
        <begin position="197"/>
        <end position="213"/>
    </location>
</feature>
<dbReference type="Pfam" id="PF00482">
    <property type="entry name" value="T2SSF"/>
    <property type="match status" value="2"/>
</dbReference>
<dbReference type="KEGG" id="osu:NT6N_35420"/>
<sequence>MSEATTASSGLRKVSRAAPQAQAKEKPKSTLFAKKIKPFKKKELVQMFRSLASMLRAQINTADALKYYAHGHPNKELVSALLKINADVNKGIPIHEAFRMSERFDDMTIGLIQAGGDAGQLDTAFGELGKRIKSELFFRKKVRKLIMMPCIVIPILVGAFIASQVKIVPQVEKMMAGMEAKGFVALSFKVSHVVQEIWGVVVLIMLGIAAVIWKSDKIRNTITNLAMARFRVVRMMIMSLRQMTMLSTIKLLYSNGINLAKSLRVAANSVKKTPFYGELRKASDMYEKSGVPLSSAFAKYTSVDPQVVHMLAIGEKSASLDVQLGMLSDMFEEDAEQLMDDFSQFISFVVMVIAVMLIAAVFLGTFMPIFLMGPQMMQEAM</sequence>
<evidence type="ECO:0000313" key="11">
    <source>
        <dbReference type="EMBL" id="BDS08502.1"/>
    </source>
</evidence>
<dbReference type="GO" id="GO:0015628">
    <property type="term" value="P:protein secretion by the type II secretion system"/>
    <property type="evidence" value="ECO:0007669"/>
    <property type="project" value="TreeGrafter"/>
</dbReference>
<accession>A0AAT9FR89</accession>
<evidence type="ECO:0000256" key="2">
    <source>
        <dbReference type="ARBA" id="ARBA00005745"/>
    </source>
</evidence>
<dbReference type="InterPro" id="IPR042094">
    <property type="entry name" value="T2SS_GspF_sf"/>
</dbReference>
<evidence type="ECO:0000256" key="6">
    <source>
        <dbReference type="ARBA" id="ARBA00022989"/>
    </source>
</evidence>
<feature type="domain" description="Type II secretion system protein GspF" evidence="10">
    <location>
        <begin position="248"/>
        <end position="368"/>
    </location>
</feature>
<evidence type="ECO:0000256" key="4">
    <source>
        <dbReference type="ARBA" id="ARBA00022519"/>
    </source>
</evidence>
<gene>
    <name evidence="11" type="ORF">NT6N_35420</name>
</gene>
<feature type="transmembrane region" description="Helical" evidence="9">
    <location>
        <begin position="345"/>
        <end position="371"/>
    </location>
</feature>
<evidence type="ECO:0000256" key="9">
    <source>
        <dbReference type="SAM" id="Phobius"/>
    </source>
</evidence>
<proteinExistence type="inferred from homology"/>
<comment type="subcellular location">
    <subcellularLocation>
        <location evidence="1">Cell inner membrane</location>
        <topology evidence="1">Multi-pass membrane protein</topology>
    </subcellularLocation>
</comment>
<keyword evidence="7 9" id="KW-0472">Membrane</keyword>
<evidence type="ECO:0000259" key="10">
    <source>
        <dbReference type="Pfam" id="PF00482"/>
    </source>
</evidence>
<keyword evidence="5 9" id="KW-0812">Transmembrane</keyword>
<dbReference type="InterPro" id="IPR003004">
    <property type="entry name" value="GspF/PilC"/>
</dbReference>
<keyword evidence="3" id="KW-1003">Cell membrane</keyword>
<organism evidence="11">
    <name type="scientific">Oceaniferula spumae</name>
    <dbReference type="NCBI Taxonomy" id="2979115"/>
    <lineage>
        <taxon>Bacteria</taxon>
        <taxon>Pseudomonadati</taxon>
        <taxon>Verrucomicrobiota</taxon>
        <taxon>Verrucomicrobiia</taxon>
        <taxon>Verrucomicrobiales</taxon>
        <taxon>Verrucomicrobiaceae</taxon>
        <taxon>Oceaniferula</taxon>
    </lineage>
</organism>
<feature type="domain" description="Type II secretion system protein GspF" evidence="10">
    <location>
        <begin position="48"/>
        <end position="162"/>
    </location>
</feature>
<dbReference type="PANTHER" id="PTHR30012:SF7">
    <property type="entry name" value="PROTEIN TRANSPORT PROTEIN HOFC HOMOLOG"/>
    <property type="match status" value="1"/>
</dbReference>
<evidence type="ECO:0000256" key="3">
    <source>
        <dbReference type="ARBA" id="ARBA00022475"/>
    </source>
</evidence>
<dbReference type="PANTHER" id="PTHR30012">
    <property type="entry name" value="GENERAL SECRETION PATHWAY PROTEIN"/>
    <property type="match status" value="1"/>
</dbReference>
<keyword evidence="6 9" id="KW-1133">Transmembrane helix</keyword>
<evidence type="ECO:0000256" key="7">
    <source>
        <dbReference type="ARBA" id="ARBA00023136"/>
    </source>
</evidence>
<reference evidence="11" key="1">
    <citation type="submission" date="2024-07" db="EMBL/GenBank/DDBJ databases">
        <title>Complete genome sequence of Verrucomicrobiaceae bacterium NT6N.</title>
        <authorList>
            <person name="Huang C."/>
            <person name="Takami H."/>
            <person name="Hamasaki K."/>
        </authorList>
    </citation>
    <scope>NUCLEOTIDE SEQUENCE</scope>
    <source>
        <strain evidence="11">NT6N</strain>
    </source>
</reference>
<protein>
    <submittedName>
        <fullName evidence="11">Secretion system protein</fullName>
    </submittedName>
</protein>
<dbReference type="InterPro" id="IPR018076">
    <property type="entry name" value="T2SS_GspF_dom"/>
</dbReference>
<name>A0AAT9FR89_9BACT</name>
<comment type="similarity">
    <text evidence="2">Belongs to the GSP F family.</text>
</comment>
<evidence type="ECO:0000256" key="1">
    <source>
        <dbReference type="ARBA" id="ARBA00004429"/>
    </source>
</evidence>
<feature type="transmembrane region" description="Helical" evidence="9">
    <location>
        <begin position="145"/>
        <end position="165"/>
    </location>
</feature>
<dbReference type="AlphaFoldDB" id="A0AAT9FR89"/>
<evidence type="ECO:0000256" key="5">
    <source>
        <dbReference type="ARBA" id="ARBA00022692"/>
    </source>
</evidence>
<dbReference type="EMBL" id="AP026866">
    <property type="protein sequence ID" value="BDS08502.1"/>
    <property type="molecule type" value="Genomic_DNA"/>
</dbReference>
<evidence type="ECO:0000256" key="8">
    <source>
        <dbReference type="SAM" id="MobiDB-lite"/>
    </source>
</evidence>